<sequence length="2344" mass="259057">MKFNRNYHQRPPAHPVNAGTGYASVPATPQGHREPRARMRDLPRRANVPTGVARTDRTSSSACGEGLSTSLNYREYDLAGEAAAQLESQRNQQQHELWCKSGAGFPERCLEMAHDNVLAGHNGYGRALAFLIPEGDTGTNIDLLGHYLAKLGDSGRARFDPALSDRIRSCAELCANYLLHTSWFEGAPPAAYAHLANKLSKFPDRPACMDALAWIAQQVLQARTLQRTGDQQATRLVGGLAKNTRSEACRDAILFITRWLLGDSARRGRLNAIQLAMVLNALSKWPAHDDAKSLVLQLADFLASTPQQLQAMDGQGVANSLNALSKWPSEERAGKVVLPLAGRLVAEPELRCSMRTQEVANALNALSKWAHCEPAKQAILLLARRLAAEPALREALDAPQVANVLNALSKLPGESQAKEAALLLADHLVAKPRLLQAMDAQAVANALNALSKWPEEERATRAARPLVDRLVTNPWLRRALKLQELASTLNGLSKWPHAEAFRQAALQLATRITTEPGLHTAMGARHLANAMNALSKWPEAEEAKQAALLLARRLEAEPLLRSEMNAQQLANTVSALGKWPDEAQAIRAALPLAERLAAEPRLRQAMQAQGVANVLNALSKWPQKDVAKQVAMLLADRVAAEPQLLKAMDLQQATNTLSALSRWPGEQWAEHAARQLVAHLMAEPAGRQNAMEARHLSNALIALCKWSDEGWATQAALQLAERIAAEPQVWEGADPQSVSNALSALSKWPDENRARLATLELAGQLVADTKLQASLEAQSLANIVNALAKWPREPEVMQAFWQLSTLPGQTGHPWRTFNIVDMAQISNAFARLIQDDGEDLERARTVLQRLAIHLELHPECFERSNVGHIGVLLKSFANLRMLPSLRPLSRPALNRVTTLCRETQLRDEPLETIGNLCLGLLPLARSPELVRHRVPALRAFDALQPVVARKIESYLQREGPATAGAALRVTDGQEACGTRGPALTFYQIIKAYSLVARQWRPRYIKDARQTVKARQAALQQWVGDTLARTRGVIEADLQEKSWNLIAQIEAGDDILNALDLRIGKDWKTITQRHPPTRFDLAGTHARMRTAPGKVRPVKAGVGDTRHVTVDLQGRELKGGDETDQPYSFYARLTGQPLVEVRLPGELSTFMLARTFQYQDEPWRFDLFGGSRLTRGRSNQVKSILAGAQPAASVLPAIRYADSAPGSALMALTHKLAPQREDWSRMQRALLEMVPHDHVVEGTMRVGWFKDVSGARHPFKLTGPDGQRISVCPNDGCGFLKWEVAMRIPAVRDHIEAWQAVQKGQATEAQRQRIADQEPGFNVMPPQALMHFPRDEAVLAEAHEAMQRKLDKLRAEVQGRDATTSKTEASALSPDAVDLLTRYQMTISGGYEGRRIRAVPSADDKLYLPSIPMDGFARPKGDLLVGKPPYDKENLLPIPAAQVGTAAQGDATGRFLDQCFAIQYSYTGFDDHSGQAADMLHSKGMLIIPPPGYWSSAHENMDLACSTEDLKVLSRWKHGRDRDSLPAAMLSTGSLRVKDILLPGRLGALPIPELRKRNMDTDGDDAFVYAGYPKLAAHIRRVMEDRNRRRGTVHSFKPPKTASPAFDEQGQYQAGRAREILAEQRGGQLVGVASNAATRFLSQPDALREAMARNMMIGTYDGVERRLRNGLRARLEGHENAPALQDLQEQAHQAIDRAHLSEAREVAVLLHALTTQLGAAQTQPAPPLSAELARRFSALAEAWKEAKDTSARIQAILDHYPVCRLSHEQFPNGQPGCVKGEPELTIRNLFTLAVKVGTDALKSDTGTALFATLIEQCEVAERSHPDRVRHVPHTKQTARAFRDDRFDPERAMAALERIPTLAAGVMEDAVDSLQQAGLLVARPTPAERLRTVSSEAINRAAVVLNEQAHTASERITPLLQANLRAWVGADSGADTVRLTHTKHAVKSAGSLGDKLGYLIAGKPQPDLPEAVSQVNDALRYSIVLPPDTFVPTYRRIVAGLEKHGHSMTARTNHFNHLGTPFGALSVTLQDPGSSLLWEIQFHTEQTFELKERHHDLYKQAQRQRHQGASSDALRELLRPAWKDFRAVPLPAGCEEIDDWQQASVYTAVPLHPRHEEQGAQPIPAYLLPLARQLSARAHRIEAQISPKLQSVLQKHGGKLREDKSGNWRHFLFKKDRSIARKIALRQRLNEQLTPKTAAALVRDSLRYEVVLPAEGFGKAVDSILKTLGRNGLKVMRLKNAFTRPDTTYAGVNVNLRPAGANSPGDFEIQFHTAQSLSTKLKLHRDYEKVRELPLANTRDERDETRVDFDADRERRLKTMRNATALVERPQGIETLISFDHYRDTP</sequence>
<evidence type="ECO:0000313" key="2">
    <source>
        <dbReference type="EMBL" id="AQW31995.1"/>
    </source>
</evidence>
<feature type="region of interest" description="Disordered" evidence="1">
    <location>
        <begin position="1"/>
        <end position="43"/>
    </location>
</feature>
<proteinExistence type="predicted"/>
<evidence type="ECO:0000313" key="3">
    <source>
        <dbReference type="Proteomes" id="UP000189628"/>
    </source>
</evidence>
<dbReference type="NCBIfam" id="NF006608">
    <property type="entry name" value="PRK09169.1-2"/>
    <property type="match status" value="1"/>
</dbReference>
<dbReference type="SUPFAM" id="SSF48371">
    <property type="entry name" value="ARM repeat"/>
    <property type="match status" value="1"/>
</dbReference>
<dbReference type="RefSeq" id="WP_078223417.1">
    <property type="nucleotide sequence ID" value="NZ_CP019912.1"/>
</dbReference>
<protein>
    <submittedName>
        <fullName evidence="2">Type III effector protein (Skwp5)</fullName>
    </submittedName>
</protein>
<name>A0A1U9VNE3_9RALS</name>
<dbReference type="InterPro" id="IPR016024">
    <property type="entry name" value="ARM-type_fold"/>
</dbReference>
<keyword evidence="2" id="KW-0614">Plasmid</keyword>
<reference evidence="2 3" key="1">
    <citation type="submission" date="2017-02" db="EMBL/GenBank/DDBJ databases">
        <title>Blood Disease Bacterium A2-HR MARDI.</title>
        <authorList>
            <person name="Badrun R."/>
            <person name="Abu Bakar N."/>
            <person name="Laboh R."/>
        </authorList>
    </citation>
    <scope>NUCLEOTIDE SEQUENCE [LARGE SCALE GENOMIC DNA]</scope>
    <source>
        <strain evidence="2 3">A2-HR MARDI</strain>
        <plasmid evidence="3">Plasmid</plasmid>
    </source>
</reference>
<dbReference type="Gene3D" id="1.25.40.10">
    <property type="entry name" value="Tetratricopeptide repeat domain"/>
    <property type="match status" value="1"/>
</dbReference>
<feature type="compositionally biased region" description="Basic and acidic residues" evidence="1">
    <location>
        <begin position="31"/>
        <end position="43"/>
    </location>
</feature>
<organism evidence="2 3">
    <name type="scientific">blood disease bacterium A2-HR MARDI</name>
    <dbReference type="NCBI Taxonomy" id="1944648"/>
    <lineage>
        <taxon>Bacteria</taxon>
        <taxon>Pseudomonadati</taxon>
        <taxon>Pseudomonadota</taxon>
        <taxon>Betaproteobacteria</taxon>
        <taxon>Burkholderiales</taxon>
        <taxon>Burkholderiaceae</taxon>
        <taxon>Ralstonia</taxon>
        <taxon>Ralstonia solanacearum species complex</taxon>
    </lineage>
</organism>
<accession>A0A1U9VNE3</accession>
<feature type="region of interest" description="Disordered" evidence="1">
    <location>
        <begin position="1587"/>
        <end position="1607"/>
    </location>
</feature>
<dbReference type="Proteomes" id="UP000189628">
    <property type="component" value="Plasmid unnamed"/>
</dbReference>
<dbReference type="EMBL" id="CP019912">
    <property type="protein sequence ID" value="AQW31995.1"/>
    <property type="molecule type" value="Genomic_DNA"/>
</dbReference>
<dbReference type="NCBIfam" id="NF041399">
    <property type="entry name" value="XopAD"/>
    <property type="match status" value="1"/>
</dbReference>
<gene>
    <name evidence="2" type="ORF">B0B51_19020</name>
</gene>
<evidence type="ECO:0000256" key="1">
    <source>
        <dbReference type="SAM" id="MobiDB-lite"/>
    </source>
</evidence>
<geneLocation type="plasmid" evidence="2">
    <name>unnamed</name>
</geneLocation>
<dbReference type="InterPro" id="IPR011990">
    <property type="entry name" value="TPR-like_helical_dom_sf"/>
</dbReference>